<sequence>MLYHMFLRGYLARNSSVNVIKRGLASINVKSFVYTSNSVIQGHLGCFNFAACYSNWKNPSWSTSDNVESAGSDGVDDNNETFGDFSGEYFKRRPFRKLSPDDLDLKFGIRRHRWKSYKSNVAQKKTPHWYFEECKKLIKVGNVDEAINMFETVMLKDSKQQPKEFNYTALIGGCAHKGNLKKAFQLYNNSPCKKSGLKHALKLKQELLEKRIPLGPINYRAFLQTVALAGDLKDCCQIFREMVQNGQLITQMTFHYLLMSCANDKEIGFRQALQVWHQMLRIGLKPDVQNYNILLRITRDCGIGDHKIASALLLKRSEEKKDVPRSYELAKKLNLTVDLDMDEFETELFINSQTPTHESTSESQSTGGRSNEDTQMLMVTTERSLQPQLNPSSESIPNLLDPSSCSSTVALGPVNCASERLALIGNVEGFLENMAQGGVNPDNRTLTLLADVCNVSHNPVHTFIDVSKKNGIDLDLTFYNTMINKVAKAGDLNEVKRLDYDYLLVLLKQMDKMQVPPNEVIIKQLEFASQYPPSYNKFQSRNVFLDKIDGFRGFYKQWLERMPAEETPHHQAKKTKQNKKDQRGSSK</sequence>
<evidence type="ECO:0008006" key="4">
    <source>
        <dbReference type="Google" id="ProtNLM"/>
    </source>
</evidence>
<comment type="caution">
    <text evidence="2">The sequence shown here is derived from an EMBL/GenBank/DDBJ whole genome shotgun (WGS) entry which is preliminary data.</text>
</comment>
<dbReference type="GO" id="GO:0005759">
    <property type="term" value="C:mitochondrial matrix"/>
    <property type="evidence" value="ECO:0007669"/>
    <property type="project" value="TreeGrafter"/>
</dbReference>
<keyword evidence="3" id="KW-1185">Reference proteome</keyword>
<gene>
    <name evidence="2" type="ORF">DNTS_017119</name>
</gene>
<dbReference type="AlphaFoldDB" id="A0A553NG92"/>
<protein>
    <recommendedName>
        <fullName evidence="4">Pentacotripeptide-repeat region of PRORP domain-containing protein</fullName>
    </recommendedName>
</protein>
<feature type="region of interest" description="Disordered" evidence="1">
    <location>
        <begin position="564"/>
        <end position="587"/>
    </location>
</feature>
<dbReference type="Proteomes" id="UP000316079">
    <property type="component" value="Unassembled WGS sequence"/>
</dbReference>
<evidence type="ECO:0000313" key="2">
    <source>
        <dbReference type="EMBL" id="TRY64425.1"/>
    </source>
</evidence>
<evidence type="ECO:0000313" key="3">
    <source>
        <dbReference type="Proteomes" id="UP000316079"/>
    </source>
</evidence>
<feature type="compositionally biased region" description="Basic and acidic residues" evidence="1">
    <location>
        <begin position="578"/>
        <end position="587"/>
    </location>
</feature>
<dbReference type="GO" id="GO:0042780">
    <property type="term" value="P:tRNA 3'-end processing"/>
    <property type="evidence" value="ECO:0007669"/>
    <property type="project" value="TreeGrafter"/>
</dbReference>
<dbReference type="InterPro" id="IPR002885">
    <property type="entry name" value="PPR_rpt"/>
</dbReference>
<dbReference type="Gene3D" id="1.25.40.10">
    <property type="entry name" value="Tetratricopeptide repeat domain"/>
    <property type="match status" value="3"/>
</dbReference>
<dbReference type="Pfam" id="PF01535">
    <property type="entry name" value="PPR"/>
    <property type="match status" value="2"/>
</dbReference>
<dbReference type="GO" id="GO:0000049">
    <property type="term" value="F:tRNA binding"/>
    <property type="evidence" value="ECO:0007669"/>
    <property type="project" value="TreeGrafter"/>
</dbReference>
<dbReference type="OrthoDB" id="185373at2759"/>
<proteinExistence type="predicted"/>
<organism evidence="2 3">
    <name type="scientific">Danionella cerebrum</name>
    <dbReference type="NCBI Taxonomy" id="2873325"/>
    <lineage>
        <taxon>Eukaryota</taxon>
        <taxon>Metazoa</taxon>
        <taxon>Chordata</taxon>
        <taxon>Craniata</taxon>
        <taxon>Vertebrata</taxon>
        <taxon>Euteleostomi</taxon>
        <taxon>Actinopterygii</taxon>
        <taxon>Neopterygii</taxon>
        <taxon>Teleostei</taxon>
        <taxon>Ostariophysi</taxon>
        <taxon>Cypriniformes</taxon>
        <taxon>Danionidae</taxon>
        <taxon>Danioninae</taxon>
        <taxon>Danionella</taxon>
    </lineage>
</organism>
<evidence type="ECO:0000256" key="1">
    <source>
        <dbReference type="SAM" id="MobiDB-lite"/>
    </source>
</evidence>
<dbReference type="PANTHER" id="PTHR24014:SF6">
    <property type="entry name" value="PENTATRICOPEPTIDE REPEAT-CONTAINING PROTEIN 1, MITOCHONDRIAL"/>
    <property type="match status" value="1"/>
</dbReference>
<accession>A0A553NG92</accession>
<dbReference type="PANTHER" id="PTHR24014">
    <property type="entry name" value="2-OXOGLUTARATE AND IRON-DEPENDENT OXYGENASE DOMAIN-CONTAINING PROTEIN 2"/>
    <property type="match status" value="1"/>
</dbReference>
<dbReference type="InterPro" id="IPR011990">
    <property type="entry name" value="TPR-like_helical_dom_sf"/>
</dbReference>
<reference evidence="2 3" key="1">
    <citation type="journal article" date="2019" name="Sci. Data">
        <title>Hybrid genome assembly and annotation of Danionella translucida.</title>
        <authorList>
            <person name="Kadobianskyi M."/>
            <person name="Schulze L."/>
            <person name="Schuelke M."/>
            <person name="Judkewitz B."/>
        </authorList>
    </citation>
    <scope>NUCLEOTIDE SEQUENCE [LARGE SCALE GENOMIC DNA]</scope>
    <source>
        <strain evidence="2 3">Bolton</strain>
    </source>
</reference>
<feature type="region of interest" description="Disordered" evidence="1">
    <location>
        <begin position="349"/>
        <end position="372"/>
    </location>
</feature>
<dbReference type="Pfam" id="PF13812">
    <property type="entry name" value="PPR_3"/>
    <property type="match status" value="1"/>
</dbReference>
<dbReference type="EMBL" id="SRMA01026995">
    <property type="protein sequence ID" value="TRY64425.1"/>
    <property type="molecule type" value="Genomic_DNA"/>
</dbReference>
<name>A0A553NG92_9TELE</name>